<dbReference type="Proteomes" id="UP000054558">
    <property type="component" value="Unassembled WGS sequence"/>
</dbReference>
<keyword evidence="4" id="KW-1185">Reference proteome</keyword>
<dbReference type="PANTHER" id="PTHR31189">
    <property type="entry name" value="OS03G0336100 PROTEIN-RELATED"/>
    <property type="match status" value="1"/>
</dbReference>
<protein>
    <recommendedName>
        <fullName evidence="2">Cupin type-1 domain-containing protein</fullName>
    </recommendedName>
</protein>
<accession>A0A1Y1I9H8</accession>
<evidence type="ECO:0000313" key="4">
    <source>
        <dbReference type="Proteomes" id="UP000054558"/>
    </source>
</evidence>
<name>A0A1Y1I9H8_KLENI</name>
<dbReference type="EMBL" id="DF237181">
    <property type="protein sequence ID" value="GAQ85367.1"/>
    <property type="molecule type" value="Genomic_DNA"/>
</dbReference>
<dbReference type="SMART" id="SM00835">
    <property type="entry name" value="Cupin_1"/>
    <property type="match status" value="1"/>
</dbReference>
<feature type="signal peptide" evidence="1">
    <location>
        <begin position="1"/>
        <end position="18"/>
    </location>
</feature>
<dbReference type="OMA" id="WVECQAC"/>
<dbReference type="AlphaFoldDB" id="A0A1Y1I9H8"/>
<feature type="chain" id="PRO_5012824317" description="Cupin type-1 domain-containing protein" evidence="1">
    <location>
        <begin position="19"/>
        <end position="166"/>
    </location>
</feature>
<evidence type="ECO:0000256" key="1">
    <source>
        <dbReference type="SAM" id="SignalP"/>
    </source>
</evidence>
<dbReference type="InterPro" id="IPR050253">
    <property type="entry name" value="Seed_Storage-Functional"/>
</dbReference>
<dbReference type="InterPro" id="IPR006045">
    <property type="entry name" value="Cupin_1"/>
</dbReference>
<dbReference type="SUPFAM" id="SSF51182">
    <property type="entry name" value="RmlC-like cupins"/>
    <property type="match status" value="1"/>
</dbReference>
<evidence type="ECO:0000259" key="2">
    <source>
        <dbReference type="SMART" id="SM00835"/>
    </source>
</evidence>
<dbReference type="Pfam" id="PF00190">
    <property type="entry name" value="Cupin_1"/>
    <property type="match status" value="1"/>
</dbReference>
<dbReference type="PANTHER" id="PTHR31189:SF54">
    <property type="entry name" value="11S GLOBULIN SEED STORAGE PROTEIN 2-LIKE"/>
    <property type="match status" value="1"/>
</dbReference>
<evidence type="ECO:0000313" key="3">
    <source>
        <dbReference type="EMBL" id="GAQ85367.1"/>
    </source>
</evidence>
<keyword evidence="1" id="KW-0732">Signal</keyword>
<sequence>MARCHLFALLALLASARAFEFMPSGEKELLKTDGGCVKKWDPSGPLECAGVGAGKLELEPKGLVLPKYSNEPHLAFVAEGCACVGLVAPWGPTNLRKLKCGDVVAIPKGWAFWAYNDGDKKFKMIAVADRTMTRQKELLNHTASFLQTLALAGGFAGIKEDFERGI</sequence>
<dbReference type="InterPro" id="IPR011051">
    <property type="entry name" value="RmlC_Cupin_sf"/>
</dbReference>
<organism evidence="3 4">
    <name type="scientific">Klebsormidium nitens</name>
    <name type="common">Green alga</name>
    <name type="synonym">Ulothrix nitens</name>
    <dbReference type="NCBI Taxonomy" id="105231"/>
    <lineage>
        <taxon>Eukaryota</taxon>
        <taxon>Viridiplantae</taxon>
        <taxon>Streptophyta</taxon>
        <taxon>Klebsormidiophyceae</taxon>
        <taxon>Klebsormidiales</taxon>
        <taxon>Klebsormidiaceae</taxon>
        <taxon>Klebsormidium</taxon>
    </lineage>
</organism>
<dbReference type="OrthoDB" id="336321at2759"/>
<dbReference type="InterPro" id="IPR014710">
    <property type="entry name" value="RmlC-like_jellyroll"/>
</dbReference>
<feature type="domain" description="Cupin type-1" evidence="2">
    <location>
        <begin position="19"/>
        <end position="163"/>
    </location>
</feature>
<dbReference type="Gene3D" id="2.60.120.10">
    <property type="entry name" value="Jelly Rolls"/>
    <property type="match status" value="1"/>
</dbReference>
<proteinExistence type="predicted"/>
<gene>
    <name evidence="3" type="ORF">KFL_002320015</name>
</gene>
<reference evidence="3 4" key="1">
    <citation type="journal article" date="2014" name="Nat. Commun.">
        <title>Klebsormidium flaccidum genome reveals primary factors for plant terrestrial adaptation.</title>
        <authorList>
            <person name="Hori K."/>
            <person name="Maruyama F."/>
            <person name="Fujisawa T."/>
            <person name="Togashi T."/>
            <person name="Yamamoto N."/>
            <person name="Seo M."/>
            <person name="Sato S."/>
            <person name="Yamada T."/>
            <person name="Mori H."/>
            <person name="Tajima N."/>
            <person name="Moriyama T."/>
            <person name="Ikeuchi M."/>
            <person name="Watanabe M."/>
            <person name="Wada H."/>
            <person name="Kobayashi K."/>
            <person name="Saito M."/>
            <person name="Masuda T."/>
            <person name="Sasaki-Sekimoto Y."/>
            <person name="Mashiguchi K."/>
            <person name="Awai K."/>
            <person name="Shimojima M."/>
            <person name="Masuda S."/>
            <person name="Iwai M."/>
            <person name="Nobusawa T."/>
            <person name="Narise T."/>
            <person name="Kondo S."/>
            <person name="Saito H."/>
            <person name="Sato R."/>
            <person name="Murakawa M."/>
            <person name="Ihara Y."/>
            <person name="Oshima-Yamada Y."/>
            <person name="Ohtaka K."/>
            <person name="Satoh M."/>
            <person name="Sonobe K."/>
            <person name="Ishii M."/>
            <person name="Ohtani R."/>
            <person name="Kanamori-Sato M."/>
            <person name="Honoki R."/>
            <person name="Miyazaki D."/>
            <person name="Mochizuki H."/>
            <person name="Umetsu J."/>
            <person name="Higashi K."/>
            <person name="Shibata D."/>
            <person name="Kamiya Y."/>
            <person name="Sato N."/>
            <person name="Nakamura Y."/>
            <person name="Tabata S."/>
            <person name="Ida S."/>
            <person name="Kurokawa K."/>
            <person name="Ohta H."/>
        </authorList>
    </citation>
    <scope>NUCLEOTIDE SEQUENCE [LARGE SCALE GENOMIC DNA]</scope>
    <source>
        <strain evidence="3 4">NIES-2285</strain>
    </source>
</reference>